<dbReference type="PANTHER" id="PTHR46766:SF1">
    <property type="entry name" value="GLUTAMINE-RICH PROTEIN 2"/>
    <property type="match status" value="1"/>
</dbReference>
<feature type="domain" description="PPE family C-terminal" evidence="4">
    <location>
        <begin position="295"/>
        <end position="385"/>
    </location>
</feature>
<comment type="similarity">
    <text evidence="1">Belongs to the mycobacterial PPE family.</text>
</comment>
<evidence type="ECO:0000259" key="3">
    <source>
        <dbReference type="Pfam" id="PF00823"/>
    </source>
</evidence>
<dbReference type="FunFam" id="1.20.1260.20:FF:000001">
    <property type="entry name" value="PPE family protein PPE41"/>
    <property type="match status" value="1"/>
</dbReference>
<dbReference type="SUPFAM" id="SSF140459">
    <property type="entry name" value="PE/PPE dimer-like"/>
    <property type="match status" value="1"/>
</dbReference>
<feature type="region of interest" description="Disordered" evidence="2">
    <location>
        <begin position="346"/>
        <end position="389"/>
    </location>
</feature>
<dbReference type="STRING" id="1841861.GCA_900157365_02388"/>
<name>A0A2U3PDN9_9MYCO</name>
<dbReference type="InterPro" id="IPR000030">
    <property type="entry name" value="PPE_dom"/>
</dbReference>
<dbReference type="PANTHER" id="PTHR46766">
    <property type="entry name" value="GLUTAMINE-RICH PROTEIN 2"/>
    <property type="match status" value="1"/>
</dbReference>
<dbReference type="RefSeq" id="WP_077080391.1">
    <property type="nucleotide sequence ID" value="NZ_FUEZ01000004.1"/>
</dbReference>
<evidence type="ECO:0000313" key="5">
    <source>
        <dbReference type="EMBL" id="SPM41853.1"/>
    </source>
</evidence>
<evidence type="ECO:0000259" key="4">
    <source>
        <dbReference type="Pfam" id="PF12484"/>
    </source>
</evidence>
<dbReference type="InterPro" id="IPR038332">
    <property type="entry name" value="PPE_sf"/>
</dbReference>
<dbReference type="Gene3D" id="1.20.1260.20">
    <property type="entry name" value="PPE superfamily"/>
    <property type="match status" value="1"/>
</dbReference>
<organism evidence="5 6">
    <name type="scientific">Mycobacterium numidiamassiliense</name>
    <dbReference type="NCBI Taxonomy" id="1841861"/>
    <lineage>
        <taxon>Bacteria</taxon>
        <taxon>Bacillati</taxon>
        <taxon>Actinomycetota</taxon>
        <taxon>Actinomycetes</taxon>
        <taxon>Mycobacteriales</taxon>
        <taxon>Mycobacteriaceae</taxon>
        <taxon>Mycobacterium</taxon>
    </lineage>
</organism>
<dbReference type="Pfam" id="PF00823">
    <property type="entry name" value="PPE"/>
    <property type="match status" value="1"/>
</dbReference>
<proteinExistence type="inferred from homology"/>
<dbReference type="AlphaFoldDB" id="A0A2U3PDN9"/>
<accession>A0A2U3PDN9</accession>
<dbReference type="Proteomes" id="UP000240424">
    <property type="component" value="Unassembled WGS sequence"/>
</dbReference>
<feature type="domain" description="PPE" evidence="3">
    <location>
        <begin position="5"/>
        <end position="168"/>
    </location>
</feature>
<protein>
    <recommendedName>
        <fullName evidence="7">PPE family protein</fullName>
    </recommendedName>
</protein>
<dbReference type="InterPro" id="IPR022171">
    <property type="entry name" value="PPE_C"/>
</dbReference>
<evidence type="ECO:0000256" key="1">
    <source>
        <dbReference type="ARBA" id="ARBA00010652"/>
    </source>
</evidence>
<reference evidence="5 6" key="1">
    <citation type="submission" date="2017-01" db="EMBL/GenBank/DDBJ databases">
        <authorList>
            <consortium name="Urmite Genomes"/>
        </authorList>
    </citation>
    <scope>NUCLEOTIDE SEQUENCE [LARGE SCALE GENOMIC DNA]</scope>
    <source>
        <strain evidence="5 6">AB215</strain>
    </source>
</reference>
<evidence type="ECO:0000313" key="6">
    <source>
        <dbReference type="Proteomes" id="UP000240424"/>
    </source>
</evidence>
<sequence>MVLEFTLLPPEVNSGLIFGGAGAGPLFAAASAWAELASELSSSASSFDSVISGLTGGQWTGPSAELMAQAAAPYLQWLSAAVGHAEGSAAQAHAAAAAFEAALAATVHPAAVAGNRMTLMTLIATNILGQNTAAIFATEIEYMEMWAQDVAAMFGYHAGASSVAAALPTIIAPPGSLAGLISTPLTDFLSSIGSTFASGLSSLMGTAESAIAQVGTLFSALPVSVSSLASVAQIGMYPATAAVVSPVVALAHGTVPATSVMGATEVLAGAPALAGATAPGMQVLGSSGGFGSAMSASLGTARFVGSISVPPAWQGAVPARLVSAAMSLEATAPGVPVGTAGPTGVPVMSSKSASASKPGVPGATPGSGGPRAKHVVQSRPRVVPRTEVG</sequence>
<evidence type="ECO:0008006" key="7">
    <source>
        <dbReference type="Google" id="ProtNLM"/>
    </source>
</evidence>
<gene>
    <name evidence="5" type="ORF">MNAB215_4068</name>
</gene>
<dbReference type="GO" id="GO:0052572">
    <property type="term" value="P:response to host immune response"/>
    <property type="evidence" value="ECO:0007669"/>
    <property type="project" value="TreeGrafter"/>
</dbReference>
<evidence type="ECO:0000256" key="2">
    <source>
        <dbReference type="SAM" id="MobiDB-lite"/>
    </source>
</evidence>
<keyword evidence="6" id="KW-1185">Reference proteome</keyword>
<dbReference type="EMBL" id="FUEZ01000004">
    <property type="protein sequence ID" value="SPM41853.1"/>
    <property type="molecule type" value="Genomic_DNA"/>
</dbReference>
<dbReference type="Pfam" id="PF12484">
    <property type="entry name" value="PPE-SVP"/>
    <property type="match status" value="1"/>
</dbReference>